<reference evidence="2 3" key="1">
    <citation type="submission" date="2018-03" db="EMBL/GenBank/DDBJ databases">
        <title>Genomic Encyclopedia of Type Strains, Phase III (KMG-III): the genomes of soil and plant-associated and newly described type strains.</title>
        <authorList>
            <person name="Whitman W."/>
        </authorList>
    </citation>
    <scope>NUCLEOTIDE SEQUENCE [LARGE SCALE GENOMIC DNA]</scope>
    <source>
        <strain evidence="2 3">CGMCC 4.7125</strain>
    </source>
</reference>
<proteinExistence type="predicted"/>
<evidence type="ECO:0000256" key="1">
    <source>
        <dbReference type="SAM" id="MobiDB-lite"/>
    </source>
</evidence>
<feature type="compositionally biased region" description="Basic residues" evidence="1">
    <location>
        <begin position="147"/>
        <end position="156"/>
    </location>
</feature>
<dbReference type="AlphaFoldDB" id="A0A2T0LSK9"/>
<dbReference type="SUPFAM" id="SSF55718">
    <property type="entry name" value="SCP-like"/>
    <property type="match status" value="1"/>
</dbReference>
<feature type="region of interest" description="Disordered" evidence="1">
    <location>
        <begin position="131"/>
        <end position="156"/>
    </location>
</feature>
<sequence>MAETMSVDEIVGELREMIEVSLRNPTTLRRLLGNSIVIQYQFVRPGGDVVPYVLTVADGRGGVEPGEVPEQDADLVIRTEPITQHRITSGELGGREAVVSGMLDIRKAPSMPKLVFLRSMFNQYKKARLRADPPDGDGCAVETSGRLGRRGKGGTE</sequence>
<name>A0A2T0LSK9_9PSEU</name>
<evidence type="ECO:0008006" key="4">
    <source>
        <dbReference type="Google" id="ProtNLM"/>
    </source>
</evidence>
<comment type="caution">
    <text evidence="2">The sequence shown here is derived from an EMBL/GenBank/DDBJ whole genome shotgun (WGS) entry which is preliminary data.</text>
</comment>
<organism evidence="2 3">
    <name type="scientific">Prauserella shujinwangii</name>
    <dbReference type="NCBI Taxonomy" id="1453103"/>
    <lineage>
        <taxon>Bacteria</taxon>
        <taxon>Bacillati</taxon>
        <taxon>Actinomycetota</taxon>
        <taxon>Actinomycetes</taxon>
        <taxon>Pseudonocardiales</taxon>
        <taxon>Pseudonocardiaceae</taxon>
        <taxon>Prauserella</taxon>
    </lineage>
</organism>
<dbReference type="Gene3D" id="3.30.1050.10">
    <property type="entry name" value="SCP2 sterol-binding domain"/>
    <property type="match status" value="1"/>
</dbReference>
<evidence type="ECO:0000313" key="3">
    <source>
        <dbReference type="Proteomes" id="UP000238362"/>
    </source>
</evidence>
<dbReference type="InterPro" id="IPR036527">
    <property type="entry name" value="SCP2_sterol-bd_dom_sf"/>
</dbReference>
<evidence type="ECO:0000313" key="2">
    <source>
        <dbReference type="EMBL" id="PRX46634.1"/>
    </source>
</evidence>
<dbReference type="RefSeq" id="WP_106180026.1">
    <property type="nucleotide sequence ID" value="NZ_PVNH01000007.1"/>
</dbReference>
<accession>A0A2T0LSK9</accession>
<keyword evidence="3" id="KW-1185">Reference proteome</keyword>
<dbReference type="EMBL" id="PVNH01000007">
    <property type="protein sequence ID" value="PRX46634.1"/>
    <property type="molecule type" value="Genomic_DNA"/>
</dbReference>
<gene>
    <name evidence="2" type="ORF">B0I33_107211</name>
</gene>
<dbReference type="Proteomes" id="UP000238362">
    <property type="component" value="Unassembled WGS sequence"/>
</dbReference>
<protein>
    <recommendedName>
        <fullName evidence="4">SCP-2 sterol transfer family protein</fullName>
    </recommendedName>
</protein>